<evidence type="ECO:0000313" key="3">
    <source>
        <dbReference type="Proteomes" id="UP000199689"/>
    </source>
</evidence>
<keyword evidence="3" id="KW-1185">Reference proteome</keyword>
<evidence type="ECO:0000313" key="2">
    <source>
        <dbReference type="EMBL" id="SDA37410.1"/>
    </source>
</evidence>
<evidence type="ECO:0000256" key="1">
    <source>
        <dbReference type="SAM" id="SignalP"/>
    </source>
</evidence>
<dbReference type="STRING" id="209880.SAMN02910343_00104"/>
<dbReference type="OrthoDB" id="8481600at2"/>
<organism evidence="2 3">
    <name type="scientific">Allisonella histaminiformans</name>
    <dbReference type="NCBI Taxonomy" id="209880"/>
    <lineage>
        <taxon>Bacteria</taxon>
        <taxon>Bacillati</taxon>
        <taxon>Bacillota</taxon>
        <taxon>Negativicutes</taxon>
        <taxon>Veillonellales</taxon>
        <taxon>Veillonellaceae</taxon>
        <taxon>Allisonella</taxon>
    </lineage>
</organism>
<dbReference type="RefSeq" id="WP_091362714.1">
    <property type="nucleotide sequence ID" value="NZ_FMXA01000003.1"/>
</dbReference>
<feature type="signal peptide" evidence="1">
    <location>
        <begin position="1"/>
        <end position="23"/>
    </location>
</feature>
<dbReference type="GeneID" id="87755160"/>
<keyword evidence="1" id="KW-0732">Signal</keyword>
<dbReference type="Proteomes" id="UP000199689">
    <property type="component" value="Unassembled WGS sequence"/>
</dbReference>
<proteinExistence type="predicted"/>
<reference evidence="2 3" key="1">
    <citation type="submission" date="2016-10" db="EMBL/GenBank/DDBJ databases">
        <authorList>
            <person name="de Groot N.N."/>
        </authorList>
    </citation>
    <scope>NUCLEOTIDE SEQUENCE [LARGE SCALE GENOMIC DNA]</scope>
    <source>
        <strain evidence="2 3">DSM 15230</strain>
    </source>
</reference>
<accession>A0A1G5UUX4</accession>
<dbReference type="AlphaFoldDB" id="A0A1G5UUX4"/>
<dbReference type="EMBL" id="FMXA01000003">
    <property type="protein sequence ID" value="SDA37410.1"/>
    <property type="molecule type" value="Genomic_DNA"/>
</dbReference>
<protein>
    <submittedName>
        <fullName evidence="2">Uncharacterized protein</fullName>
    </submittedName>
</protein>
<name>A0A1G5UUX4_9FIRM</name>
<feature type="chain" id="PRO_5011677663" evidence="1">
    <location>
        <begin position="24"/>
        <end position="248"/>
    </location>
</feature>
<gene>
    <name evidence="2" type="ORF">SAMN02910343_00104</name>
</gene>
<sequence length="248" mass="27330">MKKWLCAAATAGFCALSMTGVFADNLVLPQGEVLPLTDKVTVWNGQSSFLGTYVSEFLESDNLVKTLEKEFTKAGIFNEKHKQNAEELAKLTASLLKNSRMYQVRSEVNNTFYTGFVVSMPVSDKDKAALERLIDESVLSEKGVQDSKKPVQDILGEALGRALNKENQAVSVSDVSKVREGKSQKGIDYKEVHAHVLINQSGLLLPVYAGGFSLENKEGTTYNLILTDETAGNYFEPILQEALRRASR</sequence>